<proteinExistence type="predicted"/>
<protein>
    <submittedName>
        <fullName evidence="1">Uncharacterized protein</fullName>
    </submittedName>
</protein>
<evidence type="ECO:0000313" key="1">
    <source>
        <dbReference type="EMBL" id="MFC5022714.1"/>
    </source>
</evidence>
<organism evidence="1 2">
    <name type="scientific">Streptomyces coeruleoprunus</name>
    <dbReference type="NCBI Taxonomy" id="285563"/>
    <lineage>
        <taxon>Bacteria</taxon>
        <taxon>Bacillati</taxon>
        <taxon>Actinomycetota</taxon>
        <taxon>Actinomycetes</taxon>
        <taxon>Kitasatosporales</taxon>
        <taxon>Streptomycetaceae</taxon>
        <taxon>Streptomyces</taxon>
    </lineage>
</organism>
<dbReference type="Proteomes" id="UP001595829">
    <property type="component" value="Unassembled WGS sequence"/>
</dbReference>
<evidence type="ECO:0000313" key="2">
    <source>
        <dbReference type="Proteomes" id="UP001595829"/>
    </source>
</evidence>
<sequence>MATRLVTCYVAVCDLCGGTGDIDGVIPHFDTPEEVVDCLTADDYAGWTLTPDGVLVCDGRTDAAHEDAHAAAGKRMGPDAMTITFTHA</sequence>
<dbReference type="EMBL" id="JBHSJD010000007">
    <property type="protein sequence ID" value="MFC5022714.1"/>
    <property type="molecule type" value="Genomic_DNA"/>
</dbReference>
<dbReference type="RefSeq" id="WP_345690607.1">
    <property type="nucleotide sequence ID" value="NZ_BAABIT010000001.1"/>
</dbReference>
<name>A0ABV9XB83_9ACTN</name>
<gene>
    <name evidence="1" type="ORF">ACFPM3_11285</name>
</gene>
<accession>A0ABV9XB83</accession>
<comment type="caution">
    <text evidence="1">The sequence shown here is derived from an EMBL/GenBank/DDBJ whole genome shotgun (WGS) entry which is preliminary data.</text>
</comment>
<keyword evidence="2" id="KW-1185">Reference proteome</keyword>
<reference evidence="2" key="1">
    <citation type="journal article" date="2019" name="Int. J. Syst. Evol. Microbiol.">
        <title>The Global Catalogue of Microorganisms (GCM) 10K type strain sequencing project: providing services to taxonomists for standard genome sequencing and annotation.</title>
        <authorList>
            <consortium name="The Broad Institute Genomics Platform"/>
            <consortium name="The Broad Institute Genome Sequencing Center for Infectious Disease"/>
            <person name="Wu L."/>
            <person name="Ma J."/>
        </authorList>
    </citation>
    <scope>NUCLEOTIDE SEQUENCE [LARGE SCALE GENOMIC DNA]</scope>
    <source>
        <strain evidence="2">CGMCC 4.1648</strain>
    </source>
</reference>